<evidence type="ECO:0000256" key="1">
    <source>
        <dbReference type="SAM" id="Coils"/>
    </source>
</evidence>
<evidence type="ECO:0000313" key="4">
    <source>
        <dbReference type="Proteomes" id="UP000244855"/>
    </source>
</evidence>
<protein>
    <submittedName>
        <fullName evidence="3">Uncharacterized protein</fullName>
    </submittedName>
</protein>
<evidence type="ECO:0000256" key="2">
    <source>
        <dbReference type="SAM" id="MobiDB-lite"/>
    </source>
</evidence>
<feature type="compositionally biased region" description="Polar residues" evidence="2">
    <location>
        <begin position="248"/>
        <end position="276"/>
    </location>
</feature>
<evidence type="ECO:0000313" key="3">
    <source>
        <dbReference type="EMBL" id="PVI03144.1"/>
    </source>
</evidence>
<feature type="region of interest" description="Disordered" evidence="2">
    <location>
        <begin position="1"/>
        <end position="38"/>
    </location>
</feature>
<feature type="compositionally biased region" description="Polar residues" evidence="2">
    <location>
        <begin position="13"/>
        <end position="32"/>
    </location>
</feature>
<feature type="coiled-coil region" evidence="1">
    <location>
        <begin position="680"/>
        <end position="707"/>
    </location>
</feature>
<keyword evidence="4" id="KW-1185">Reference proteome</keyword>
<organism evidence="3 4">
    <name type="scientific">Periconia macrospinosa</name>
    <dbReference type="NCBI Taxonomy" id="97972"/>
    <lineage>
        <taxon>Eukaryota</taxon>
        <taxon>Fungi</taxon>
        <taxon>Dikarya</taxon>
        <taxon>Ascomycota</taxon>
        <taxon>Pezizomycotina</taxon>
        <taxon>Dothideomycetes</taxon>
        <taxon>Pleosporomycetidae</taxon>
        <taxon>Pleosporales</taxon>
        <taxon>Massarineae</taxon>
        <taxon>Periconiaceae</taxon>
        <taxon>Periconia</taxon>
    </lineage>
</organism>
<feature type="region of interest" description="Disordered" evidence="2">
    <location>
        <begin position="157"/>
        <end position="226"/>
    </location>
</feature>
<gene>
    <name evidence="3" type="ORF">DM02DRAFT_698959</name>
</gene>
<reference evidence="3 4" key="1">
    <citation type="journal article" date="2018" name="Sci. Rep.">
        <title>Comparative genomics provides insights into the lifestyle and reveals functional heterogeneity of dark septate endophytic fungi.</title>
        <authorList>
            <person name="Knapp D.G."/>
            <person name="Nemeth J.B."/>
            <person name="Barry K."/>
            <person name="Hainaut M."/>
            <person name="Henrissat B."/>
            <person name="Johnson J."/>
            <person name="Kuo A."/>
            <person name="Lim J.H.P."/>
            <person name="Lipzen A."/>
            <person name="Nolan M."/>
            <person name="Ohm R.A."/>
            <person name="Tamas L."/>
            <person name="Grigoriev I.V."/>
            <person name="Spatafora J.W."/>
            <person name="Nagy L.G."/>
            <person name="Kovacs G.M."/>
        </authorList>
    </citation>
    <scope>NUCLEOTIDE SEQUENCE [LARGE SCALE GENOMIC DNA]</scope>
    <source>
        <strain evidence="3 4">DSE2036</strain>
    </source>
</reference>
<dbReference type="Proteomes" id="UP000244855">
    <property type="component" value="Unassembled WGS sequence"/>
</dbReference>
<feature type="region of interest" description="Disordered" evidence="2">
    <location>
        <begin position="246"/>
        <end position="276"/>
    </location>
</feature>
<name>A0A2V1E0I5_9PLEO</name>
<sequence length="717" mass="79686">MPPKKKTPPINVFQDTSAVSSHSNGHPLTQGANPPDIDPKFRVREDMMEKELMLRIGTYRKPNSILDDRKVYGIMLVNSNGQDVSNPTVRFAVKGNGFTCNLPDTEYNLACMDLEDTISEPKSFNNLRAHVRNQFVIKSLTDSQFRFNIPASEGRHAFQDGFQQGPRPLAASSRDNLTEEVQEAAEGTGHKRAKSPEDKENDLSQKKARLESDGNVGRPSRGDSVRGVQPIELSALASAGLQSAKASDSGQLTSQVSSGSSIPAENSVETMQGSNSLETSISSLDFQQQVSEILDAIAEQMVPSTLDQLSEKVHGNLMQGLGEADKKELLVPFQIHYGSSLAPSGKLQEVWIHMAFPDYARGYPQIRFPMLSVDDGSNQELLNEANICTATQDVAVAFENFSSSRKVKAVARYYFYKMIQRYNLMTDVKLPRDLQLTDTFLNDLQEACSDQERAQAEAQKKLDQAVSRRGVAWPTGKKVHFIPPTPLPQNVSFQPNPMFSIQQEKSKAEAAQGLVELSSASSAFAGGVFNLHEESSQSSNHTLAEPGAAHMQEQRSMEIDTISKRVLPNDEDHAMSGTDPHPQERQMITPTILESSALPPASATFPEMNSPFATAANQIVPVNDATNLAMIIARRNVLRRREVRNEDDARVLREDRQNLDQDIFKLTVRASELRVRETVIGQEKENIEREQERLDRDERILSEEERMRFNNVCGNST</sequence>
<feature type="compositionally biased region" description="Basic and acidic residues" evidence="2">
    <location>
        <begin position="194"/>
        <end position="212"/>
    </location>
</feature>
<dbReference type="AlphaFoldDB" id="A0A2V1E0I5"/>
<keyword evidence="1" id="KW-0175">Coiled coil</keyword>
<proteinExistence type="predicted"/>
<feature type="coiled-coil region" evidence="1">
    <location>
        <begin position="441"/>
        <end position="468"/>
    </location>
</feature>
<dbReference type="EMBL" id="KZ805335">
    <property type="protein sequence ID" value="PVI03144.1"/>
    <property type="molecule type" value="Genomic_DNA"/>
</dbReference>
<accession>A0A2V1E0I5</accession>